<proteinExistence type="predicted"/>
<evidence type="ECO:0000313" key="2">
    <source>
        <dbReference type="EMBL" id="KAG2549960.1"/>
    </source>
</evidence>
<keyword evidence="3" id="KW-1185">Reference proteome</keyword>
<organism evidence="2 3">
    <name type="scientific">Panicum virgatum</name>
    <name type="common">Blackwell switchgrass</name>
    <dbReference type="NCBI Taxonomy" id="38727"/>
    <lineage>
        <taxon>Eukaryota</taxon>
        <taxon>Viridiplantae</taxon>
        <taxon>Streptophyta</taxon>
        <taxon>Embryophyta</taxon>
        <taxon>Tracheophyta</taxon>
        <taxon>Spermatophyta</taxon>
        <taxon>Magnoliopsida</taxon>
        <taxon>Liliopsida</taxon>
        <taxon>Poales</taxon>
        <taxon>Poaceae</taxon>
        <taxon>PACMAD clade</taxon>
        <taxon>Panicoideae</taxon>
        <taxon>Panicodae</taxon>
        <taxon>Paniceae</taxon>
        <taxon>Panicinae</taxon>
        <taxon>Panicum</taxon>
        <taxon>Panicum sect. Hiantes</taxon>
    </lineage>
</organism>
<comment type="caution">
    <text evidence="2">The sequence shown here is derived from an EMBL/GenBank/DDBJ whole genome shotgun (WGS) entry which is preliminary data.</text>
</comment>
<evidence type="ECO:0000256" key="1">
    <source>
        <dbReference type="SAM" id="MobiDB-lite"/>
    </source>
</evidence>
<feature type="compositionally biased region" description="Polar residues" evidence="1">
    <location>
        <begin position="443"/>
        <end position="456"/>
    </location>
</feature>
<feature type="compositionally biased region" description="Basic and acidic residues" evidence="1">
    <location>
        <begin position="372"/>
        <end position="390"/>
    </location>
</feature>
<evidence type="ECO:0000313" key="3">
    <source>
        <dbReference type="Proteomes" id="UP000823388"/>
    </source>
</evidence>
<dbReference type="PANTHER" id="PTHR33087">
    <property type="entry name" value="OS07G0539200 PROTEIN"/>
    <property type="match status" value="1"/>
</dbReference>
<dbReference type="InterPro" id="IPR053253">
    <property type="entry name" value="Sex_diff_modulator"/>
</dbReference>
<protein>
    <recommendedName>
        <fullName evidence="4">DUF4283 domain-containing protein</fullName>
    </recommendedName>
</protein>
<feature type="region of interest" description="Disordered" evidence="1">
    <location>
        <begin position="185"/>
        <end position="228"/>
    </location>
</feature>
<dbReference type="AlphaFoldDB" id="A0A8T0NKQ6"/>
<feature type="compositionally biased region" description="Basic and acidic residues" evidence="1">
    <location>
        <begin position="340"/>
        <end position="362"/>
    </location>
</feature>
<name>A0A8T0NKQ6_PANVG</name>
<sequence length="588" mass="64615">MEAYAVASTTRDMERELERLSTNAVVAWLGRGRPEISPDVVERAFCSQFAVRPEDFIVSRHFPEDFFITFAHRHHRDAAVERRDFPYGNLDFRIRQWQLPTHGDNTDLKYHVPLCLEGIPLHAWNESIAKRVVASSCDLHYVEEQSLRREDTRALNLWAWTANTSFIPKGAEVCPSGSLCTWTSSRNRRPGMGASPHPATANGATESPTASARQETATTPHPPCITTGTVATTMTATAVAAAATDNWSSRLFRSLSRAPKRGRERSESRRGHHKDRSSTAGGHRRPLGVCDDVCDMVRRAPGATSTPGVRGRSREQQSYRRTSRRARSEPRPHRAARTATPEDRPRCNPASKLDKAGGDHHSSPQPPKIRARRQEAQDEHEEEEPHHQAVAEDSGATSPSTHAELSWDELLPSQEPATPASTTAAAGSTTPPMPAPPIAAENGQASPAATELQQQRAAPEQDSASAGVLEQEQASANFISTIISPIEQPLLHTCQENQVKPRRTRKPPGKPTRRSARLAAIAWPMGDAQSRAQQILLKRLAIAQEGGCQDQEELLQRFINMFKGPLSSLVIEALSGLDGPALLRQINA</sequence>
<dbReference type="EMBL" id="CM029053">
    <property type="protein sequence ID" value="KAG2549960.1"/>
    <property type="molecule type" value="Genomic_DNA"/>
</dbReference>
<evidence type="ECO:0008006" key="4">
    <source>
        <dbReference type="Google" id="ProtNLM"/>
    </source>
</evidence>
<feature type="compositionally biased region" description="Low complexity" evidence="1">
    <location>
        <begin position="412"/>
        <end position="430"/>
    </location>
</feature>
<reference evidence="2" key="1">
    <citation type="submission" date="2020-05" db="EMBL/GenBank/DDBJ databases">
        <title>WGS assembly of Panicum virgatum.</title>
        <authorList>
            <person name="Lovell J.T."/>
            <person name="Jenkins J."/>
            <person name="Shu S."/>
            <person name="Juenger T.E."/>
            <person name="Schmutz J."/>
        </authorList>
    </citation>
    <scope>NUCLEOTIDE SEQUENCE</scope>
    <source>
        <strain evidence="2">AP13</strain>
    </source>
</reference>
<dbReference type="Proteomes" id="UP000823388">
    <property type="component" value="Chromosome 9K"/>
</dbReference>
<dbReference type="PANTHER" id="PTHR33087:SF48">
    <property type="entry name" value="CCHC-TYPE DOMAIN-CONTAINING PROTEIN"/>
    <property type="match status" value="1"/>
</dbReference>
<accession>A0A8T0NKQ6</accession>
<gene>
    <name evidence="2" type="ORF">PVAP13_9KG278100</name>
</gene>
<feature type="region of interest" description="Disordered" evidence="1">
    <location>
        <begin position="252"/>
        <end position="468"/>
    </location>
</feature>
<feature type="compositionally biased region" description="Polar residues" evidence="1">
    <location>
        <begin position="202"/>
        <end position="219"/>
    </location>
</feature>